<feature type="domain" description="SPOR" evidence="1">
    <location>
        <begin position="62"/>
        <end position="140"/>
    </location>
</feature>
<dbReference type="SUPFAM" id="SSF110997">
    <property type="entry name" value="Sporulation related repeat"/>
    <property type="match status" value="1"/>
</dbReference>
<protein>
    <submittedName>
        <fullName evidence="2">Sporulation related domain-containing protein</fullName>
    </submittedName>
</protein>
<dbReference type="EMBL" id="LT629785">
    <property type="protein sequence ID" value="SDT87842.1"/>
    <property type="molecule type" value="Genomic_DNA"/>
</dbReference>
<dbReference type="Pfam" id="PF05036">
    <property type="entry name" value="SPOR"/>
    <property type="match status" value="1"/>
</dbReference>
<evidence type="ECO:0000313" key="2">
    <source>
        <dbReference type="EMBL" id="SDT87842.1"/>
    </source>
</evidence>
<dbReference type="STRING" id="364197.SAMN05216296_0171"/>
<gene>
    <name evidence="2" type="ORF">SAMN05216296_0171</name>
</gene>
<organism evidence="2 3">
    <name type="scientific">Pseudomonas pohangensis</name>
    <dbReference type="NCBI Taxonomy" id="364197"/>
    <lineage>
        <taxon>Bacteria</taxon>
        <taxon>Pseudomonadati</taxon>
        <taxon>Pseudomonadota</taxon>
        <taxon>Gammaproteobacteria</taxon>
        <taxon>Pseudomonadales</taxon>
        <taxon>Pseudomonadaceae</taxon>
        <taxon>Pseudomonas</taxon>
    </lineage>
</organism>
<dbReference type="GO" id="GO:0042834">
    <property type="term" value="F:peptidoglycan binding"/>
    <property type="evidence" value="ECO:0007669"/>
    <property type="project" value="InterPro"/>
</dbReference>
<dbReference type="InterPro" id="IPR036680">
    <property type="entry name" value="SPOR-like_sf"/>
</dbReference>
<name>A0A1H2DYA3_9PSED</name>
<accession>A0A1H2DYA3</accession>
<dbReference type="RefSeq" id="WP_090198550.1">
    <property type="nucleotide sequence ID" value="NZ_LT629785.1"/>
</dbReference>
<dbReference type="Gene3D" id="3.30.70.1070">
    <property type="entry name" value="Sporulation related repeat"/>
    <property type="match status" value="1"/>
</dbReference>
<dbReference type="AlphaFoldDB" id="A0A1H2DYA3"/>
<dbReference type="Proteomes" id="UP000243232">
    <property type="component" value="Chromosome I"/>
</dbReference>
<evidence type="ECO:0000259" key="1">
    <source>
        <dbReference type="PROSITE" id="PS51724"/>
    </source>
</evidence>
<proteinExistence type="predicted"/>
<sequence>MRWLFLLLLVLNAFYYVWHQQQVPMEAQKADPLAQYQAREQDIRLLSEAPDKAKRKAVEATAEAEQSVCLFLGNFEVRDTAETLRQRLAGLDVDSEIQEVDAVSGVDFWVYLPPLASRSASLRQLKELQARQIDSFVIAEGDLENGISLGIFPRYESAESVMDRLSAAGYEPSLRKLSRNQRSFWVRVEPGHERIIDDGLLASLAASFSELRHEMKPCQAVDMEPQFE</sequence>
<evidence type="ECO:0000313" key="3">
    <source>
        <dbReference type="Proteomes" id="UP000243232"/>
    </source>
</evidence>
<keyword evidence="3" id="KW-1185">Reference proteome</keyword>
<reference evidence="3" key="1">
    <citation type="submission" date="2016-10" db="EMBL/GenBank/DDBJ databases">
        <authorList>
            <person name="Varghese N."/>
            <person name="Submissions S."/>
        </authorList>
    </citation>
    <scope>NUCLEOTIDE SEQUENCE [LARGE SCALE GENOMIC DNA]</scope>
    <source>
        <strain evidence="3">DSM 17875</strain>
    </source>
</reference>
<dbReference type="InterPro" id="IPR007730">
    <property type="entry name" value="SPOR-like_dom"/>
</dbReference>
<dbReference type="PROSITE" id="PS51724">
    <property type="entry name" value="SPOR"/>
    <property type="match status" value="1"/>
</dbReference>
<dbReference type="OrthoDB" id="6193567at2"/>